<gene>
    <name evidence="3" type="ORF">EJ73_01680</name>
</gene>
<feature type="transmembrane region" description="Helical" evidence="2">
    <location>
        <begin position="12"/>
        <end position="32"/>
    </location>
</feature>
<accession>A0A318I1P1</accession>
<comment type="caution">
    <text evidence="3">The sequence shown here is derived from an EMBL/GenBank/DDBJ whole genome shotgun (WGS) entry which is preliminary data.</text>
</comment>
<protein>
    <recommendedName>
        <fullName evidence="5">Outer membrane protein with beta-barrel domain</fullName>
    </recommendedName>
</protein>
<feature type="compositionally biased region" description="Polar residues" evidence="1">
    <location>
        <begin position="52"/>
        <end position="63"/>
    </location>
</feature>
<evidence type="ECO:0000256" key="2">
    <source>
        <dbReference type="SAM" id="Phobius"/>
    </source>
</evidence>
<dbReference type="EMBL" id="QJJX01000018">
    <property type="protein sequence ID" value="PXX21537.1"/>
    <property type="molecule type" value="Genomic_DNA"/>
</dbReference>
<evidence type="ECO:0008006" key="5">
    <source>
        <dbReference type="Google" id="ProtNLM"/>
    </source>
</evidence>
<keyword evidence="2" id="KW-0812">Transmembrane</keyword>
<dbReference type="STRING" id="1122991.GCA_000613445_01813"/>
<name>A0A318I1P1_9BACT</name>
<sequence length="360" mass="40035">MGNSTPNTRRNVISSIVALIVILIILLCLRLCKHGKEEVPTPHATPSASTPQNTMKQGTTTVSPKACHKVSKPKRKRKVIAASALQPAEKVAVMEKKAEPAVVQETPKEQPKQQTGIEPESDGVVIDTAEIIREPKPRRIFSHKRYYQTRIGIRAGVGYSVIGNLGALVEDGAVRPRYTMDENGAFVPSIGVFALWRHDRLGVELAADYTWISSTLKEHKQIGNIDEKTVFRYHVIMPQVTARLYLLSDLYMGAGVGMCIPLNPGGIDFSSNRAALYVSVDKLTQEHLRETFRARLHLMPLLKIGYSSFKDGIEASLQYGFGFMDLIKTNENPYDYHKATNNSHLLLLTVGYTIPLTKQK</sequence>
<dbReference type="Proteomes" id="UP000248314">
    <property type="component" value="Unassembled WGS sequence"/>
</dbReference>
<keyword evidence="2" id="KW-1133">Transmembrane helix</keyword>
<organism evidence="3 4">
    <name type="scientific">Hoylesella shahii DSM 15611 = JCM 12083</name>
    <dbReference type="NCBI Taxonomy" id="1122991"/>
    <lineage>
        <taxon>Bacteria</taxon>
        <taxon>Pseudomonadati</taxon>
        <taxon>Bacteroidota</taxon>
        <taxon>Bacteroidia</taxon>
        <taxon>Bacteroidales</taxon>
        <taxon>Prevotellaceae</taxon>
        <taxon>Hoylesella</taxon>
    </lineage>
</organism>
<proteinExistence type="predicted"/>
<evidence type="ECO:0000313" key="4">
    <source>
        <dbReference type="Proteomes" id="UP000248314"/>
    </source>
</evidence>
<dbReference type="AlphaFoldDB" id="A0A318I1P1"/>
<reference evidence="3 4" key="1">
    <citation type="submission" date="2018-05" db="EMBL/GenBank/DDBJ databases">
        <title>Genomic Encyclopedia of Type Strains, Phase I: the one thousand microbial genomes (KMG-I) project.</title>
        <authorList>
            <person name="Kyrpides N."/>
        </authorList>
    </citation>
    <scope>NUCLEOTIDE SEQUENCE [LARGE SCALE GENOMIC DNA]</scope>
    <source>
        <strain evidence="3 4">DSM 15611</strain>
    </source>
</reference>
<keyword evidence="4" id="KW-1185">Reference proteome</keyword>
<feature type="compositionally biased region" description="Low complexity" evidence="1">
    <location>
        <begin position="41"/>
        <end position="51"/>
    </location>
</feature>
<keyword evidence="2" id="KW-0472">Membrane</keyword>
<feature type="region of interest" description="Disordered" evidence="1">
    <location>
        <begin position="38"/>
        <end position="70"/>
    </location>
</feature>
<evidence type="ECO:0000313" key="3">
    <source>
        <dbReference type="EMBL" id="PXX21537.1"/>
    </source>
</evidence>
<dbReference type="OrthoDB" id="1060050at2"/>
<evidence type="ECO:0000256" key="1">
    <source>
        <dbReference type="SAM" id="MobiDB-lite"/>
    </source>
</evidence>